<feature type="transmembrane region" description="Helical" evidence="7">
    <location>
        <begin position="315"/>
        <end position="341"/>
    </location>
</feature>
<dbReference type="InterPro" id="IPR003838">
    <property type="entry name" value="ABC3_permease_C"/>
</dbReference>
<keyword evidence="11" id="KW-1185">Reference proteome</keyword>
<keyword evidence="5 7" id="KW-1133">Transmembrane helix</keyword>
<gene>
    <name evidence="10" type="ORF">JYP50_08640</name>
</gene>
<keyword evidence="6 7" id="KW-0472">Membrane</keyword>
<protein>
    <submittedName>
        <fullName evidence="10">ABC transporter permease</fullName>
    </submittedName>
</protein>
<dbReference type="InterPro" id="IPR025857">
    <property type="entry name" value="MacB_PCD"/>
</dbReference>
<dbReference type="PANTHER" id="PTHR30489:SF0">
    <property type="entry name" value="LIPOPROTEIN-RELEASING SYSTEM TRANSMEMBRANE PROTEIN LOLE"/>
    <property type="match status" value="1"/>
</dbReference>
<evidence type="ECO:0000256" key="1">
    <source>
        <dbReference type="ARBA" id="ARBA00004651"/>
    </source>
</evidence>
<feature type="domain" description="MacB-like periplasmic core" evidence="9">
    <location>
        <begin position="23"/>
        <end position="212"/>
    </location>
</feature>
<evidence type="ECO:0000256" key="7">
    <source>
        <dbReference type="SAM" id="Phobius"/>
    </source>
</evidence>
<evidence type="ECO:0000256" key="2">
    <source>
        <dbReference type="ARBA" id="ARBA00005236"/>
    </source>
</evidence>
<feature type="transmembrane region" description="Helical" evidence="7">
    <location>
        <begin position="270"/>
        <end position="295"/>
    </location>
</feature>
<feature type="domain" description="ABC3 transporter permease C-terminal" evidence="8">
    <location>
        <begin position="273"/>
        <end position="402"/>
    </location>
</feature>
<keyword evidence="4 7" id="KW-0812">Transmembrane</keyword>
<comment type="subcellular location">
    <subcellularLocation>
        <location evidence="1">Cell membrane</location>
        <topology evidence="1">Multi-pass membrane protein</topology>
    </subcellularLocation>
</comment>
<dbReference type="EMBL" id="JAFKCZ010000005">
    <property type="protein sequence ID" value="MBN7796655.1"/>
    <property type="molecule type" value="Genomic_DNA"/>
</dbReference>
<name>A0A939DE89_9GAMM</name>
<proteinExistence type="inferred from homology"/>
<evidence type="ECO:0000256" key="5">
    <source>
        <dbReference type="ARBA" id="ARBA00022989"/>
    </source>
</evidence>
<dbReference type="AlphaFoldDB" id="A0A939DE89"/>
<organism evidence="10 11">
    <name type="scientific">Parahaliea mediterranea</name>
    <dbReference type="NCBI Taxonomy" id="651086"/>
    <lineage>
        <taxon>Bacteria</taxon>
        <taxon>Pseudomonadati</taxon>
        <taxon>Pseudomonadota</taxon>
        <taxon>Gammaproteobacteria</taxon>
        <taxon>Cellvibrionales</taxon>
        <taxon>Halieaceae</taxon>
        <taxon>Parahaliea</taxon>
    </lineage>
</organism>
<reference evidence="10" key="1">
    <citation type="submission" date="2021-02" db="EMBL/GenBank/DDBJ databases">
        <title>PHA producing bacteria isolated from coastal sediment in Guangdong, Shenzhen.</title>
        <authorList>
            <person name="Zheng W."/>
            <person name="Yu S."/>
            <person name="Huang Y."/>
        </authorList>
    </citation>
    <scope>NUCLEOTIDE SEQUENCE</scope>
    <source>
        <strain evidence="10">TN14-10</strain>
    </source>
</reference>
<dbReference type="GO" id="GO:0044874">
    <property type="term" value="P:lipoprotein localization to outer membrane"/>
    <property type="evidence" value="ECO:0007669"/>
    <property type="project" value="TreeGrafter"/>
</dbReference>
<sequence>MMLLRAGIGRLAWRNLWRNRRRTLIMLLAVVVGVWAMVFMSAMMRGMVDEMVRNGLDQLPGEVQIHHRDYRDDPSVVNSIAPPAGDLLAALQQPPVSAWSARVRVPAMVSSAHGSRGVTLLGVDPAAERALGSAPRTMVAGRFLDGVDDRGVVLGQRLVERLETGLGKRVVIMSQDPDNNVADRGVRVVGIYSARLPGDEERFVYGGRAAIQELLGIGHQVSEVAVIGDGYRAVAPWAARVAAAAPELEVLSWRQLDPFLDAMLTLQDGFALVFMVVVFQALSFGLVNTLAMAVFERVREIGLMQALGMRPGLVLQQVLLESVFLLGLGLALGNALAWLSIKPLESGIDLSSVARGMEMFAMGSILYPALDWRDMLLSTVVVLGLGLLASLIPAWRAARLDPVRALNSH</sequence>
<dbReference type="Pfam" id="PF02687">
    <property type="entry name" value="FtsX"/>
    <property type="match status" value="1"/>
</dbReference>
<evidence type="ECO:0000313" key="11">
    <source>
        <dbReference type="Proteomes" id="UP000664303"/>
    </source>
</evidence>
<keyword evidence="3" id="KW-1003">Cell membrane</keyword>
<evidence type="ECO:0000313" key="10">
    <source>
        <dbReference type="EMBL" id="MBN7796655.1"/>
    </source>
</evidence>
<dbReference type="Pfam" id="PF12704">
    <property type="entry name" value="MacB_PCD"/>
    <property type="match status" value="1"/>
</dbReference>
<feature type="transmembrane region" description="Helical" evidence="7">
    <location>
        <begin position="376"/>
        <end position="395"/>
    </location>
</feature>
<evidence type="ECO:0000259" key="8">
    <source>
        <dbReference type="Pfam" id="PF02687"/>
    </source>
</evidence>
<dbReference type="RefSeq" id="WP_206560091.1">
    <property type="nucleotide sequence ID" value="NZ_JAFKCZ010000005.1"/>
</dbReference>
<dbReference type="GO" id="GO:0098797">
    <property type="term" value="C:plasma membrane protein complex"/>
    <property type="evidence" value="ECO:0007669"/>
    <property type="project" value="TreeGrafter"/>
</dbReference>
<comment type="similarity">
    <text evidence="2">Belongs to the ABC-4 integral membrane protein family. LolC/E subfamily.</text>
</comment>
<feature type="transmembrane region" description="Helical" evidence="7">
    <location>
        <begin position="24"/>
        <end position="44"/>
    </location>
</feature>
<evidence type="ECO:0000256" key="6">
    <source>
        <dbReference type="ARBA" id="ARBA00023136"/>
    </source>
</evidence>
<comment type="caution">
    <text evidence="10">The sequence shown here is derived from an EMBL/GenBank/DDBJ whole genome shotgun (WGS) entry which is preliminary data.</text>
</comment>
<evidence type="ECO:0000259" key="9">
    <source>
        <dbReference type="Pfam" id="PF12704"/>
    </source>
</evidence>
<evidence type="ECO:0000256" key="3">
    <source>
        <dbReference type="ARBA" id="ARBA00022475"/>
    </source>
</evidence>
<accession>A0A939DE89</accession>
<dbReference type="PANTHER" id="PTHR30489">
    <property type="entry name" value="LIPOPROTEIN-RELEASING SYSTEM TRANSMEMBRANE PROTEIN LOLE"/>
    <property type="match status" value="1"/>
</dbReference>
<dbReference type="Proteomes" id="UP000664303">
    <property type="component" value="Unassembled WGS sequence"/>
</dbReference>
<dbReference type="InterPro" id="IPR051447">
    <property type="entry name" value="Lipoprotein-release_system"/>
</dbReference>
<evidence type="ECO:0000256" key="4">
    <source>
        <dbReference type="ARBA" id="ARBA00022692"/>
    </source>
</evidence>